<comment type="catalytic activity">
    <reaction evidence="1">
        <text>Preferential cleavage of bonds with hydrophobic residues in P1'.</text>
        <dbReference type="EC" id="3.4.24.40"/>
    </reaction>
</comment>
<dbReference type="KEGG" id="sfj:SAMEA4384070_2403"/>
<dbReference type="InterPro" id="IPR001343">
    <property type="entry name" value="Hemolysn_Ca-bd"/>
</dbReference>
<dbReference type="InterPro" id="IPR034033">
    <property type="entry name" value="Serralysin-like"/>
</dbReference>
<keyword evidence="7" id="KW-0964">Secreted</keyword>
<dbReference type="InterPro" id="IPR024079">
    <property type="entry name" value="MetalloPept_cat_dom_sf"/>
</dbReference>
<dbReference type="EC" id="3.4.24.40" evidence="6"/>
<dbReference type="GO" id="GO:0004222">
    <property type="term" value="F:metalloendopeptidase activity"/>
    <property type="evidence" value="ECO:0007669"/>
    <property type="project" value="InterPro"/>
</dbReference>
<evidence type="ECO:0000256" key="7">
    <source>
        <dbReference type="ARBA" id="ARBA00022525"/>
    </source>
</evidence>
<protein>
    <recommendedName>
        <fullName evidence="6">serralysin</fullName>
        <ecNumber evidence="6">3.4.24.40</ecNumber>
    </recommendedName>
</protein>
<keyword evidence="12" id="KW-0862">Zinc</keyword>
<keyword evidence="13" id="KW-0106">Calcium</keyword>
<evidence type="ECO:0000256" key="12">
    <source>
        <dbReference type="ARBA" id="ARBA00022833"/>
    </source>
</evidence>
<evidence type="ECO:0000256" key="2">
    <source>
        <dbReference type="ARBA" id="ARBA00001913"/>
    </source>
</evidence>
<comment type="subcellular location">
    <subcellularLocation>
        <location evidence="4">Secreted</location>
    </subcellularLocation>
</comment>
<evidence type="ECO:0000256" key="5">
    <source>
        <dbReference type="ARBA" id="ARBA00009490"/>
    </source>
</evidence>
<evidence type="ECO:0000256" key="8">
    <source>
        <dbReference type="ARBA" id="ARBA00022670"/>
    </source>
</evidence>
<evidence type="ECO:0000256" key="1">
    <source>
        <dbReference type="ARBA" id="ARBA00001609"/>
    </source>
</evidence>
<evidence type="ECO:0000313" key="16">
    <source>
        <dbReference type="EMBL" id="SNW01316.1"/>
    </source>
</evidence>
<dbReference type="SUPFAM" id="SSF51120">
    <property type="entry name" value="beta-Roll"/>
    <property type="match status" value="1"/>
</dbReference>
<evidence type="ECO:0000259" key="15">
    <source>
        <dbReference type="SMART" id="SM00235"/>
    </source>
</evidence>
<dbReference type="GO" id="GO:0008270">
    <property type="term" value="F:zinc ion binding"/>
    <property type="evidence" value="ECO:0007669"/>
    <property type="project" value="InterPro"/>
</dbReference>
<keyword evidence="10" id="KW-0677">Repeat</keyword>
<keyword evidence="11 16" id="KW-0378">Hydrolase</keyword>
<accession>A0A240C2E8</accession>
<evidence type="ECO:0000256" key="4">
    <source>
        <dbReference type="ARBA" id="ARBA00004613"/>
    </source>
</evidence>
<dbReference type="GO" id="GO:0030574">
    <property type="term" value="P:collagen catabolic process"/>
    <property type="evidence" value="ECO:0007669"/>
    <property type="project" value="TreeGrafter"/>
</dbReference>
<dbReference type="Pfam" id="PF00353">
    <property type="entry name" value="HemolysinCabind"/>
    <property type="match status" value="1"/>
</dbReference>
<evidence type="ECO:0000256" key="11">
    <source>
        <dbReference type="ARBA" id="ARBA00022801"/>
    </source>
</evidence>
<comment type="cofactor">
    <cofactor evidence="2">
        <name>Ca(2+)</name>
        <dbReference type="ChEBI" id="CHEBI:29108"/>
    </cofactor>
</comment>
<reference evidence="16 17" key="1">
    <citation type="submission" date="2017-06" db="EMBL/GenBank/DDBJ databases">
        <authorList>
            <consortium name="Pathogen Informatics"/>
        </authorList>
    </citation>
    <scope>NUCLEOTIDE SEQUENCE [LARGE SCALE GENOMIC DNA]</scope>
    <source>
        <strain evidence="16 17">NCTC12148</strain>
    </source>
</reference>
<dbReference type="GO" id="GO:0030198">
    <property type="term" value="P:extracellular matrix organization"/>
    <property type="evidence" value="ECO:0007669"/>
    <property type="project" value="TreeGrafter"/>
</dbReference>
<evidence type="ECO:0000256" key="13">
    <source>
        <dbReference type="ARBA" id="ARBA00022837"/>
    </source>
</evidence>
<keyword evidence="17" id="KW-1185">Reference proteome</keyword>
<dbReference type="InterPro" id="IPR001818">
    <property type="entry name" value="Pept_M10_metallopeptidase"/>
</dbReference>
<evidence type="ECO:0000313" key="17">
    <source>
        <dbReference type="Proteomes" id="UP000215134"/>
    </source>
</evidence>
<dbReference type="AlphaFoldDB" id="A0A240C2E8"/>
<dbReference type="NCBIfam" id="NF035945">
    <property type="entry name" value="Zn_serralysin"/>
    <property type="match status" value="1"/>
</dbReference>
<evidence type="ECO:0000256" key="3">
    <source>
        <dbReference type="ARBA" id="ARBA00001947"/>
    </source>
</evidence>
<dbReference type="GO" id="GO:0005615">
    <property type="term" value="C:extracellular space"/>
    <property type="evidence" value="ECO:0007669"/>
    <property type="project" value="InterPro"/>
</dbReference>
<dbReference type="EMBL" id="LT906479">
    <property type="protein sequence ID" value="SNW01316.1"/>
    <property type="molecule type" value="Genomic_DNA"/>
</dbReference>
<organism evidence="16 17">
    <name type="scientific">Serratia ficaria</name>
    <dbReference type="NCBI Taxonomy" id="61651"/>
    <lineage>
        <taxon>Bacteria</taxon>
        <taxon>Pseudomonadati</taxon>
        <taxon>Pseudomonadota</taxon>
        <taxon>Gammaproteobacteria</taxon>
        <taxon>Enterobacterales</taxon>
        <taxon>Yersiniaceae</taxon>
        <taxon>Serratia</taxon>
    </lineage>
</organism>
<dbReference type="InterPro" id="IPR013858">
    <property type="entry name" value="Peptidase_M10B_C"/>
</dbReference>
<dbReference type="PANTHER" id="PTHR10201:SF284">
    <property type="entry name" value="PEPTIDASE METALLOPEPTIDASE DOMAIN-CONTAINING PROTEIN"/>
    <property type="match status" value="1"/>
</dbReference>
<keyword evidence="8" id="KW-0645">Protease</keyword>
<proteinExistence type="inferred from homology"/>
<dbReference type="Gene3D" id="3.40.390.10">
    <property type="entry name" value="Collagenase (Catalytic Domain)"/>
    <property type="match status" value="1"/>
</dbReference>
<dbReference type="Proteomes" id="UP000215134">
    <property type="component" value="Chromosome 1"/>
</dbReference>
<evidence type="ECO:0000256" key="10">
    <source>
        <dbReference type="ARBA" id="ARBA00022737"/>
    </source>
</evidence>
<evidence type="ECO:0000256" key="6">
    <source>
        <dbReference type="ARBA" id="ARBA00012422"/>
    </source>
</evidence>
<dbReference type="GO" id="GO:0005509">
    <property type="term" value="F:calcium ion binding"/>
    <property type="evidence" value="ECO:0007669"/>
    <property type="project" value="InterPro"/>
</dbReference>
<keyword evidence="9" id="KW-0479">Metal-binding</keyword>
<dbReference type="GO" id="GO:0006508">
    <property type="term" value="P:proteolysis"/>
    <property type="evidence" value="ECO:0007669"/>
    <property type="project" value="UniProtKB-KW"/>
</dbReference>
<feature type="domain" description="Peptidase metallopeptidase" evidence="15">
    <location>
        <begin position="110"/>
        <end position="308"/>
    </location>
</feature>
<dbReference type="PANTHER" id="PTHR10201">
    <property type="entry name" value="MATRIX METALLOPROTEINASE"/>
    <property type="match status" value="1"/>
</dbReference>
<name>A0A240C2E8_SERFI</name>
<dbReference type="InterPro" id="IPR011049">
    <property type="entry name" value="Serralysin-like_metalloprot_C"/>
</dbReference>
<dbReference type="InterPro" id="IPR006026">
    <property type="entry name" value="Peptidase_Metallo"/>
</dbReference>
<gene>
    <name evidence="16" type="primary">prtC</name>
    <name evidence="16" type="ORF">SAMEA4384070_02403</name>
</gene>
<sequence>MNSLTDPVGSVVYKENAMSRNQHDILQDDDEFTSLAATSPDDHNDRFYYHQPGSIYDGFGYGAVLTLGNANLYSNQRGGEPIANLGKNRDNYGFDRAADQLTRSGLTHNGDRVDHQSVDLTYSFLTQSALDRIGQTGDGDKGLQPLTQAAQAQALKSMQAWADVANVTFTEAPSTDLNHRADITFAYFTLRADGSVAAGSGEKAINAYAYYPPTSRPGADNSDAGTVWFNKNFATHQAPVSGDFSSQTFTHELGHALGLSHPGAYDAARGNPSYQHDAEYYQDSLQYSIMSYFDASYTGADAKGVYGYGPMVDDIAAIQKLYGANMSTRTGDTVYGFNSNTGRDFLTATADNGQPVNFAVWDAGGNDTLDFSGYGQQQTINLNDGAFSSVGGGEQNVAIARGAIVENAIGGSGRDVIIGNDQDNLLAGNAGSDVLYGGLGADHLWGGKDANNFTDYFVYLSAKESTPTAFDVIEDFEHGIDKIDLSGLRFNDSLSELRFIDADSGFSGRSGEIQLNFDAFSGTTDLLLNTQNHGYAADFKIQVVGQVEQSDILFA</sequence>
<evidence type="ECO:0000256" key="14">
    <source>
        <dbReference type="ARBA" id="ARBA00023049"/>
    </source>
</evidence>
<comment type="cofactor">
    <cofactor evidence="3">
        <name>Zn(2+)</name>
        <dbReference type="ChEBI" id="CHEBI:29105"/>
    </cofactor>
</comment>
<keyword evidence="14" id="KW-0482">Metalloprotease</keyword>
<dbReference type="Gene3D" id="2.150.10.10">
    <property type="entry name" value="Serralysin-like metalloprotease, C-terminal"/>
    <property type="match status" value="1"/>
</dbReference>
<comment type="similarity">
    <text evidence="5">Belongs to the peptidase M10B family.</text>
</comment>
<dbReference type="SUPFAM" id="SSF55486">
    <property type="entry name" value="Metalloproteases ('zincins'), catalytic domain"/>
    <property type="match status" value="1"/>
</dbReference>
<dbReference type="InterPro" id="IPR016294">
    <property type="entry name" value="Pept_M10B"/>
</dbReference>
<evidence type="ECO:0000256" key="9">
    <source>
        <dbReference type="ARBA" id="ARBA00022723"/>
    </source>
</evidence>
<dbReference type="SMART" id="SM00235">
    <property type="entry name" value="ZnMc"/>
    <property type="match status" value="1"/>
</dbReference>
<dbReference type="GO" id="GO:0031012">
    <property type="term" value="C:extracellular matrix"/>
    <property type="evidence" value="ECO:0007669"/>
    <property type="project" value="InterPro"/>
</dbReference>
<dbReference type="STRING" id="1411141.GCA_001590885_01271"/>
<dbReference type="CDD" id="cd04277">
    <property type="entry name" value="ZnMc_serralysin_like"/>
    <property type="match status" value="1"/>
</dbReference>
<dbReference type="Pfam" id="PF08548">
    <property type="entry name" value="Peptidase_M10_C"/>
    <property type="match status" value="1"/>
</dbReference>
<dbReference type="Pfam" id="PF00413">
    <property type="entry name" value="Peptidase_M10"/>
    <property type="match status" value="1"/>
</dbReference>